<evidence type="ECO:0000256" key="1">
    <source>
        <dbReference type="ARBA" id="ARBA00022670"/>
    </source>
</evidence>
<keyword evidence="4 6" id="KW-0720">Serine protease</keyword>
<evidence type="ECO:0000256" key="4">
    <source>
        <dbReference type="ARBA" id="ARBA00022825"/>
    </source>
</evidence>
<dbReference type="PANTHER" id="PTHR10046">
    <property type="entry name" value="ATP DEPENDENT LON PROTEASE FAMILY MEMBER"/>
    <property type="match status" value="1"/>
</dbReference>
<evidence type="ECO:0000256" key="6">
    <source>
        <dbReference type="PROSITE-ProRule" id="PRU01122"/>
    </source>
</evidence>
<dbReference type="InterPro" id="IPR054594">
    <property type="entry name" value="Lon_lid"/>
</dbReference>
<dbReference type="GO" id="GO:0030163">
    <property type="term" value="P:protein catabolic process"/>
    <property type="evidence" value="ECO:0007669"/>
    <property type="project" value="InterPro"/>
</dbReference>
<dbReference type="EMBL" id="NHYE01005238">
    <property type="protein sequence ID" value="PPQ75667.1"/>
    <property type="molecule type" value="Genomic_DNA"/>
</dbReference>
<evidence type="ECO:0000256" key="3">
    <source>
        <dbReference type="ARBA" id="ARBA00022801"/>
    </source>
</evidence>
<keyword evidence="1 6" id="KW-0645">Protease</keyword>
<name>A0A409WAX2_9AGAR</name>
<evidence type="ECO:0000313" key="9">
    <source>
        <dbReference type="Proteomes" id="UP000284706"/>
    </source>
</evidence>
<evidence type="ECO:0000256" key="2">
    <source>
        <dbReference type="ARBA" id="ARBA00022741"/>
    </source>
</evidence>
<accession>A0A409WAX2</accession>
<dbReference type="AlphaFoldDB" id="A0A409WAX2"/>
<sequence length="410" mass="44779">MLNPPSPPPHIKQDHYINVPIDLSQVLFICTANSLETISAPLLDRCEIIQLSGYTYDEKMHIARRFLVPKQVGANFGVGRGRLSKDNARSGLNGRKEGGGEGEEMVKITEPALLCIATRYTREAGVRSLERAIGAVVRYKAVEWAEYLDAQQLQQASSSSSSSSSSALTPTIKAYDPVVEEHHLEKILGIARWDGEEREREERRGVVYGLVVMGQGEGGILPVETTALPGTGRLKLTGSLGEVIKESGELALSWVKTHAYDLCITNSRSEDPLKVPEPIDIHLHLPAGAQRKDGPSAGVAMTCALVSLLTGALIPTTTALTGEITLRGRVTPVGGIKEKVLGAHRAHITKVILPWANRKDVEHDVALEIRREMQFVFVRTVREALEAAFGEGVLVWRRGREAVSLLESRL</sequence>
<comment type="caution">
    <text evidence="8">The sequence shown here is derived from an EMBL/GenBank/DDBJ whole genome shotgun (WGS) entry which is preliminary data.</text>
</comment>
<dbReference type="SUPFAM" id="SSF52540">
    <property type="entry name" value="P-loop containing nucleoside triphosphate hydrolases"/>
    <property type="match status" value="1"/>
</dbReference>
<dbReference type="InterPro" id="IPR027417">
    <property type="entry name" value="P-loop_NTPase"/>
</dbReference>
<organism evidence="8 9">
    <name type="scientific">Gymnopilus dilepis</name>
    <dbReference type="NCBI Taxonomy" id="231916"/>
    <lineage>
        <taxon>Eukaryota</taxon>
        <taxon>Fungi</taxon>
        <taxon>Dikarya</taxon>
        <taxon>Basidiomycota</taxon>
        <taxon>Agaricomycotina</taxon>
        <taxon>Agaricomycetes</taxon>
        <taxon>Agaricomycetidae</taxon>
        <taxon>Agaricales</taxon>
        <taxon>Agaricineae</taxon>
        <taxon>Hymenogastraceae</taxon>
        <taxon>Gymnopilus</taxon>
    </lineage>
</organism>
<keyword evidence="9" id="KW-1185">Reference proteome</keyword>
<evidence type="ECO:0000256" key="5">
    <source>
        <dbReference type="ARBA" id="ARBA00022840"/>
    </source>
</evidence>
<dbReference type="SUPFAM" id="SSF54211">
    <property type="entry name" value="Ribosomal protein S5 domain 2-like"/>
    <property type="match status" value="1"/>
</dbReference>
<dbReference type="PRINTS" id="PR00830">
    <property type="entry name" value="ENDOLAPTASE"/>
</dbReference>
<keyword evidence="2" id="KW-0547">Nucleotide-binding</keyword>
<dbReference type="Gene3D" id="3.40.50.300">
    <property type="entry name" value="P-loop containing nucleotide triphosphate hydrolases"/>
    <property type="match status" value="1"/>
</dbReference>
<evidence type="ECO:0000259" key="7">
    <source>
        <dbReference type="PROSITE" id="PS51786"/>
    </source>
</evidence>
<gene>
    <name evidence="8" type="ORF">CVT26_001895</name>
</gene>
<dbReference type="PROSITE" id="PS01046">
    <property type="entry name" value="LON_SER"/>
    <property type="match status" value="1"/>
</dbReference>
<dbReference type="GO" id="GO:0005524">
    <property type="term" value="F:ATP binding"/>
    <property type="evidence" value="ECO:0007669"/>
    <property type="project" value="UniProtKB-KW"/>
</dbReference>
<dbReference type="STRING" id="231916.A0A409WAX2"/>
<dbReference type="InterPro" id="IPR027065">
    <property type="entry name" value="Lon_Prtase"/>
</dbReference>
<dbReference type="Proteomes" id="UP000284706">
    <property type="component" value="Unassembled WGS sequence"/>
</dbReference>
<keyword evidence="3 6" id="KW-0378">Hydrolase</keyword>
<feature type="active site" evidence="6">
    <location>
        <position position="339"/>
    </location>
</feature>
<feature type="domain" description="Lon proteolytic" evidence="7">
    <location>
        <begin position="201"/>
        <end position="391"/>
    </location>
</feature>
<dbReference type="InterPro" id="IPR008268">
    <property type="entry name" value="Peptidase_S16_AS"/>
</dbReference>
<dbReference type="InterPro" id="IPR020568">
    <property type="entry name" value="Ribosomal_Su5_D2-typ_SF"/>
</dbReference>
<dbReference type="InterPro" id="IPR008269">
    <property type="entry name" value="Lon_proteolytic"/>
</dbReference>
<evidence type="ECO:0000313" key="8">
    <source>
        <dbReference type="EMBL" id="PPQ75667.1"/>
    </source>
</evidence>
<dbReference type="GO" id="GO:0004176">
    <property type="term" value="F:ATP-dependent peptidase activity"/>
    <property type="evidence" value="ECO:0007669"/>
    <property type="project" value="UniProtKB-UniRule"/>
</dbReference>
<keyword evidence="5" id="KW-0067">ATP-binding</keyword>
<dbReference type="InParanoid" id="A0A409WAX2"/>
<proteinExistence type="inferred from homology"/>
<dbReference type="InterPro" id="IPR014721">
    <property type="entry name" value="Ribsml_uS5_D2-typ_fold_subgr"/>
</dbReference>
<dbReference type="Pfam" id="PF22667">
    <property type="entry name" value="Lon_lid"/>
    <property type="match status" value="1"/>
</dbReference>
<dbReference type="Pfam" id="PF05362">
    <property type="entry name" value="Lon_C"/>
    <property type="match status" value="1"/>
</dbReference>
<dbReference type="Gene3D" id="1.10.8.60">
    <property type="match status" value="1"/>
</dbReference>
<dbReference type="GO" id="GO:0004252">
    <property type="term" value="F:serine-type endopeptidase activity"/>
    <property type="evidence" value="ECO:0007669"/>
    <property type="project" value="UniProtKB-UniRule"/>
</dbReference>
<dbReference type="Gene3D" id="3.30.230.10">
    <property type="match status" value="1"/>
</dbReference>
<feature type="active site" evidence="6">
    <location>
        <position position="296"/>
    </location>
</feature>
<comment type="similarity">
    <text evidence="6">Belongs to the peptidase S16 family.</text>
</comment>
<dbReference type="GO" id="GO:0006508">
    <property type="term" value="P:proteolysis"/>
    <property type="evidence" value="ECO:0007669"/>
    <property type="project" value="UniProtKB-KW"/>
</dbReference>
<dbReference type="OrthoDB" id="2411602at2759"/>
<reference evidence="8 9" key="1">
    <citation type="journal article" date="2018" name="Evol. Lett.">
        <title>Horizontal gene cluster transfer increased hallucinogenic mushroom diversity.</title>
        <authorList>
            <person name="Reynolds H.T."/>
            <person name="Vijayakumar V."/>
            <person name="Gluck-Thaler E."/>
            <person name="Korotkin H.B."/>
            <person name="Matheny P.B."/>
            <person name="Slot J.C."/>
        </authorList>
    </citation>
    <scope>NUCLEOTIDE SEQUENCE [LARGE SCALE GENOMIC DNA]</scope>
    <source>
        <strain evidence="8 9">SRW20</strain>
    </source>
</reference>
<dbReference type="PROSITE" id="PS51786">
    <property type="entry name" value="LON_PROTEOLYTIC"/>
    <property type="match status" value="1"/>
</dbReference>
<protein>
    <recommendedName>
        <fullName evidence="7">Lon proteolytic domain-containing protein</fullName>
    </recommendedName>
</protein>